<dbReference type="InterPro" id="IPR029058">
    <property type="entry name" value="AB_hydrolase_fold"/>
</dbReference>
<evidence type="ECO:0000256" key="8">
    <source>
        <dbReference type="ARBA" id="ARBA00093223"/>
    </source>
</evidence>
<evidence type="ECO:0000256" key="10">
    <source>
        <dbReference type="SAM" id="SignalP"/>
    </source>
</evidence>
<dbReference type="AlphaFoldDB" id="A0A6P4IV05"/>
<reference evidence="12" key="2">
    <citation type="submission" date="2025-08" db="UniProtKB">
        <authorList>
            <consortium name="RefSeq"/>
        </authorList>
    </citation>
    <scope>IDENTIFICATION</scope>
    <source>
        <strain evidence="12">14028-0561.14</strain>
        <tissue evidence="12">Whole fly</tissue>
    </source>
</reference>
<evidence type="ECO:0000313" key="12">
    <source>
        <dbReference type="RefSeq" id="XP_017032857.1"/>
    </source>
</evidence>
<comment type="catalytic activity">
    <reaction evidence="8">
        <text>S-hexadecanoyl-N-acetylcysteamine + H2O = N-acetylcysteamine + hexadecanoate + H(+)</text>
        <dbReference type="Rhea" id="RHEA:84099"/>
        <dbReference type="ChEBI" id="CHEBI:7896"/>
        <dbReference type="ChEBI" id="CHEBI:15377"/>
        <dbReference type="ChEBI" id="CHEBI:15378"/>
        <dbReference type="ChEBI" id="CHEBI:74410"/>
        <dbReference type="ChEBI" id="CHEBI:233601"/>
    </reaction>
</comment>
<dbReference type="EC" id="3.1.2.2" evidence="7"/>
<evidence type="ECO:0000256" key="1">
    <source>
        <dbReference type="ARBA" id="ARBA00004371"/>
    </source>
</evidence>
<evidence type="ECO:0000256" key="9">
    <source>
        <dbReference type="ARBA" id="ARBA00093353"/>
    </source>
</evidence>
<evidence type="ECO:0000256" key="6">
    <source>
        <dbReference type="ARBA" id="ARBA00023228"/>
    </source>
</evidence>
<evidence type="ECO:0000256" key="4">
    <source>
        <dbReference type="ARBA" id="ARBA00022801"/>
    </source>
</evidence>
<dbReference type="Proteomes" id="UP001652661">
    <property type="component" value="Chromosome 2L"/>
</dbReference>
<protein>
    <recommendedName>
        <fullName evidence="7">palmitoyl-CoA hydrolase</fullName>
        <ecNumber evidence="7">3.1.2.2</ecNumber>
    </recommendedName>
</protein>
<reference evidence="11" key="1">
    <citation type="submission" date="2025-05" db="UniProtKB">
        <authorList>
            <consortium name="RefSeq"/>
        </authorList>
    </citation>
    <scope>NUCLEOTIDE SEQUENCE [LARGE SCALE GENOMIC DNA]</scope>
    <source>
        <strain evidence="11">14028-0561.14</strain>
    </source>
</reference>
<dbReference type="OrthoDB" id="155976at2759"/>
<feature type="chain" id="PRO_5027893468" description="palmitoyl-CoA hydrolase" evidence="10">
    <location>
        <begin position="24"/>
        <end position="289"/>
    </location>
</feature>
<keyword evidence="5" id="KW-0325">Glycoprotein</keyword>
<evidence type="ECO:0000256" key="5">
    <source>
        <dbReference type="ARBA" id="ARBA00023180"/>
    </source>
</evidence>
<dbReference type="RefSeq" id="XP_017032857.1">
    <property type="nucleotide sequence ID" value="XM_017177368.2"/>
</dbReference>
<proteinExistence type="inferred from homology"/>
<sequence>MRLQLHILLATLASCSILSGTLAYKPVVILHGILSGPESMTFLVREIEKLHPGTVVYNCDKFSGWYSLENAWRQVDQVRDYLNEVGKLHPEGIIVLGYSQGGLLARAAIQSLPNHNVKTFISLSSPQAGQYGTSFLHLIFPDLAAKTAFELFYSRVGQHTSVGGYWNDPHEQDLYMKYSEFLPLINNEKVTSNSTSFKMGMVRLDKLVMIGGPNDDVITPWQSSHFSYYDENLDVIPFYQRKFFTDDSIGIRTLQEADKLIIVVKPHVHHLAWHTRQDVIHEVIMPYLD</sequence>
<keyword evidence="3 10" id="KW-0732">Signal</keyword>
<comment type="function">
    <text evidence="9">Catalyzes the cleavage of thioester bonds from S-palmitoyl-CoA or S-palmitoyl-N-acetylcysteamine (unbranched structures) but does not have activity against palmitoylcysteine or palmitoylated proteins, branched structures or bulky head groups. Conversely, hydrolyzes both long and short chain fatty acyl-CoA substrate.</text>
</comment>
<keyword evidence="11" id="KW-1185">Reference proteome</keyword>
<dbReference type="PROSITE" id="PS51257">
    <property type="entry name" value="PROKAR_LIPOPROTEIN"/>
    <property type="match status" value="1"/>
</dbReference>
<evidence type="ECO:0000256" key="2">
    <source>
        <dbReference type="ARBA" id="ARBA00010758"/>
    </source>
</evidence>
<dbReference type="Pfam" id="PF02089">
    <property type="entry name" value="Palm_thioest"/>
    <property type="match status" value="1"/>
</dbReference>
<evidence type="ECO:0000256" key="7">
    <source>
        <dbReference type="ARBA" id="ARBA00038848"/>
    </source>
</evidence>
<organism evidence="11 12">
    <name type="scientific">Drosophila kikkawai</name>
    <name type="common">Fruit fly</name>
    <dbReference type="NCBI Taxonomy" id="30033"/>
    <lineage>
        <taxon>Eukaryota</taxon>
        <taxon>Metazoa</taxon>
        <taxon>Ecdysozoa</taxon>
        <taxon>Arthropoda</taxon>
        <taxon>Hexapoda</taxon>
        <taxon>Insecta</taxon>
        <taxon>Pterygota</taxon>
        <taxon>Neoptera</taxon>
        <taxon>Endopterygota</taxon>
        <taxon>Diptera</taxon>
        <taxon>Brachycera</taxon>
        <taxon>Muscomorpha</taxon>
        <taxon>Ephydroidea</taxon>
        <taxon>Drosophilidae</taxon>
        <taxon>Drosophila</taxon>
        <taxon>Sophophora</taxon>
    </lineage>
</organism>
<dbReference type="PANTHER" id="PTHR11247:SF27">
    <property type="entry name" value="LYSOSOMAL THIOESTERASE PPT2"/>
    <property type="match status" value="1"/>
</dbReference>
<accession>A0A6P4IV05</accession>
<evidence type="ECO:0000313" key="11">
    <source>
        <dbReference type="Proteomes" id="UP001652661"/>
    </source>
</evidence>
<dbReference type="GO" id="GO:0005764">
    <property type="term" value="C:lysosome"/>
    <property type="evidence" value="ECO:0007669"/>
    <property type="project" value="UniProtKB-SubCell"/>
</dbReference>
<dbReference type="PANTHER" id="PTHR11247">
    <property type="entry name" value="PALMITOYL-PROTEIN THIOESTERASE/DOLICHYLDIPHOSPHATASE 1"/>
    <property type="match status" value="1"/>
</dbReference>
<dbReference type="FunFam" id="3.40.50.1820:FF:000037">
    <property type="entry name" value="Lysosomal thioesterase PPT2 homolog"/>
    <property type="match status" value="1"/>
</dbReference>
<comment type="subcellular location">
    <subcellularLocation>
        <location evidence="1">Lysosome</location>
    </subcellularLocation>
</comment>
<feature type="signal peptide" evidence="10">
    <location>
        <begin position="1"/>
        <end position="23"/>
    </location>
</feature>
<comment type="similarity">
    <text evidence="2">Belongs to the palmitoyl-protein thioesterase family.</text>
</comment>
<dbReference type="GO" id="GO:0098599">
    <property type="term" value="F:palmitoyl hydrolase activity"/>
    <property type="evidence" value="ECO:0007669"/>
    <property type="project" value="UniProtKB-ARBA"/>
</dbReference>
<dbReference type="OMA" id="AWHTRRD"/>
<name>A0A6P4IV05_DROKI</name>
<gene>
    <name evidence="12" type="primary">Ppt2</name>
</gene>
<dbReference type="GO" id="GO:0016790">
    <property type="term" value="F:thiolester hydrolase activity"/>
    <property type="evidence" value="ECO:0007669"/>
    <property type="project" value="UniProtKB-ARBA"/>
</dbReference>
<dbReference type="SUPFAM" id="SSF53474">
    <property type="entry name" value="alpha/beta-Hydrolases"/>
    <property type="match status" value="1"/>
</dbReference>
<evidence type="ECO:0000256" key="3">
    <source>
        <dbReference type="ARBA" id="ARBA00022729"/>
    </source>
</evidence>
<keyword evidence="6" id="KW-0458">Lysosome</keyword>
<keyword evidence="4" id="KW-0378">Hydrolase</keyword>
<dbReference type="Gene3D" id="3.40.50.1820">
    <property type="entry name" value="alpha/beta hydrolase"/>
    <property type="match status" value="1"/>
</dbReference>